<dbReference type="GO" id="GO:0006334">
    <property type="term" value="P:nucleosome assembly"/>
    <property type="evidence" value="ECO:0007669"/>
    <property type="project" value="InterPro"/>
</dbReference>
<dbReference type="Pfam" id="PF00538">
    <property type="entry name" value="Linker_histone"/>
    <property type="match status" value="1"/>
</dbReference>
<protein>
    <recommendedName>
        <fullName evidence="2">H15 domain-containing protein</fullName>
    </recommendedName>
</protein>
<feature type="compositionally biased region" description="Polar residues" evidence="1">
    <location>
        <begin position="10"/>
        <end position="21"/>
    </location>
</feature>
<feature type="domain" description="H15" evidence="2">
    <location>
        <begin position="99"/>
        <end position="167"/>
    </location>
</feature>
<proteinExistence type="predicted"/>
<evidence type="ECO:0000256" key="1">
    <source>
        <dbReference type="SAM" id="MobiDB-lite"/>
    </source>
</evidence>
<dbReference type="GO" id="GO:0000786">
    <property type="term" value="C:nucleosome"/>
    <property type="evidence" value="ECO:0007669"/>
    <property type="project" value="InterPro"/>
</dbReference>
<feature type="region of interest" description="Disordered" evidence="1">
    <location>
        <begin position="1"/>
        <end position="21"/>
    </location>
</feature>
<dbReference type="InterPro" id="IPR036388">
    <property type="entry name" value="WH-like_DNA-bd_sf"/>
</dbReference>
<evidence type="ECO:0000313" key="3">
    <source>
        <dbReference type="EMBL" id="JAI20120.1"/>
    </source>
</evidence>
<organism evidence="3">
    <name type="scientific">Bactrocera latifrons</name>
    <name type="common">Malaysian fruit fly</name>
    <name type="synonym">Chaetodacus latifrons</name>
    <dbReference type="NCBI Taxonomy" id="174628"/>
    <lineage>
        <taxon>Eukaryota</taxon>
        <taxon>Metazoa</taxon>
        <taxon>Ecdysozoa</taxon>
        <taxon>Arthropoda</taxon>
        <taxon>Hexapoda</taxon>
        <taxon>Insecta</taxon>
        <taxon>Pterygota</taxon>
        <taxon>Neoptera</taxon>
        <taxon>Endopterygota</taxon>
        <taxon>Diptera</taxon>
        <taxon>Brachycera</taxon>
        <taxon>Muscomorpha</taxon>
        <taxon>Tephritoidea</taxon>
        <taxon>Tephritidae</taxon>
        <taxon>Bactrocera</taxon>
        <taxon>Bactrocera</taxon>
    </lineage>
</organism>
<dbReference type="SUPFAM" id="SSF46785">
    <property type="entry name" value="Winged helix' DNA-binding domain"/>
    <property type="match status" value="1"/>
</dbReference>
<name>A0A0K8U1A6_BACLA</name>
<feature type="region of interest" description="Disordered" evidence="1">
    <location>
        <begin position="186"/>
        <end position="206"/>
    </location>
</feature>
<dbReference type="Gene3D" id="1.10.10.10">
    <property type="entry name" value="Winged helix-like DNA-binding domain superfamily/Winged helix DNA-binding domain"/>
    <property type="match status" value="1"/>
</dbReference>
<dbReference type="InterPro" id="IPR036390">
    <property type="entry name" value="WH_DNA-bd_sf"/>
</dbReference>
<sequence>MVHKLRNRDVCQSSPRSNQMQSRLTKTYMGNLGHSTPKHNKILRQRNVLSKRSVLVNMSDMGQDSTIRTNQREGGTSDNISATFNNLNNSKSQIKLHNIIDGCIFSHTFGKKSGVSLYAVKKSLKEEQPYNSYRTSKQVSRYIAFSIKTGKFQQITGQGAAGTFRLNRSIHNGHLERLRRLRKVSLQSHTIQRQKSNRQAKHNTVL</sequence>
<dbReference type="InterPro" id="IPR005818">
    <property type="entry name" value="Histone_H1/H5_H15"/>
</dbReference>
<dbReference type="AlphaFoldDB" id="A0A0K8U1A6"/>
<dbReference type="EMBL" id="GDHF01032194">
    <property type="protein sequence ID" value="JAI20120.1"/>
    <property type="molecule type" value="Transcribed_RNA"/>
</dbReference>
<dbReference type="OrthoDB" id="10070184at2759"/>
<dbReference type="GO" id="GO:0003677">
    <property type="term" value="F:DNA binding"/>
    <property type="evidence" value="ECO:0007669"/>
    <property type="project" value="InterPro"/>
</dbReference>
<feature type="compositionally biased region" description="Basic residues" evidence="1">
    <location>
        <begin position="195"/>
        <end position="206"/>
    </location>
</feature>
<evidence type="ECO:0000259" key="2">
    <source>
        <dbReference type="Pfam" id="PF00538"/>
    </source>
</evidence>
<accession>A0A0K8U1A6</accession>
<reference evidence="3" key="1">
    <citation type="submission" date="2015-06" db="EMBL/GenBank/DDBJ databases">
        <authorList>
            <person name="Hoefler B.C."/>
            <person name="Straight P.D."/>
        </authorList>
    </citation>
    <scope>NUCLEOTIDE SEQUENCE</scope>
</reference>
<gene>
    <name evidence="3" type="ORF">c0_g1_i1</name>
</gene>